<sequence>MKEDTTMSLDGQVAVVTGAASGIGFAIAEEFVSAGAKVVIADIAKDRAEEAATCISHAGGTAVGIQVDVADRAKVEALFHETEATLGPVDILVNNAGISIDRGVRRISDEEWQRTIAINQTGVFLCSQAAAISMVARRTGRIINIASRAWLGWFGQLAYSSSKGAVVSATRSLAIELAKYGITVNCLAPGLIDTPLLQAEPPEVMERLLQAQPMGTLGDPRDVAWAARFFAEPMCRSITGQVLYVCGGKSLYAQPAR</sequence>
<evidence type="ECO:0000256" key="1">
    <source>
        <dbReference type="ARBA" id="ARBA00006484"/>
    </source>
</evidence>
<dbReference type="EMBL" id="CP009110">
    <property type="protein sequence ID" value="AIJ24727.1"/>
    <property type="molecule type" value="Genomic_DNA"/>
</dbReference>
<dbReference type="NCBIfam" id="NF005559">
    <property type="entry name" value="PRK07231.1"/>
    <property type="match status" value="1"/>
</dbReference>
<protein>
    <submittedName>
        <fullName evidence="4">Putative 2-hydroxy(Phenyl)methyl-succinyl-CoA DH BbsD</fullName>
    </submittedName>
</protein>
<keyword evidence="2" id="KW-0560">Oxidoreductase</keyword>
<feature type="domain" description="Ketoreductase" evidence="3">
    <location>
        <begin position="12"/>
        <end position="190"/>
    </location>
</feature>
<dbReference type="Proteomes" id="UP000062973">
    <property type="component" value="Chromosome"/>
</dbReference>
<dbReference type="AlphaFoldDB" id="A0A076N445"/>
<evidence type="ECO:0000313" key="4">
    <source>
        <dbReference type="EMBL" id="AIJ24727.1"/>
    </source>
</evidence>
<dbReference type="InterPro" id="IPR057326">
    <property type="entry name" value="KR_dom"/>
</dbReference>
<dbReference type="HOGENOM" id="CLU_010194_1_3_11"/>
<dbReference type="InterPro" id="IPR002347">
    <property type="entry name" value="SDR_fam"/>
</dbReference>
<dbReference type="InterPro" id="IPR036291">
    <property type="entry name" value="NAD(P)-bd_dom_sf"/>
</dbReference>
<dbReference type="GO" id="GO:0030497">
    <property type="term" value="P:fatty acid elongation"/>
    <property type="evidence" value="ECO:0007669"/>
    <property type="project" value="TreeGrafter"/>
</dbReference>
<evidence type="ECO:0000259" key="3">
    <source>
        <dbReference type="SMART" id="SM00822"/>
    </source>
</evidence>
<accession>A0A076N445</accession>
<dbReference type="GO" id="GO:0016616">
    <property type="term" value="F:oxidoreductase activity, acting on the CH-OH group of donors, NAD or NADP as acceptor"/>
    <property type="evidence" value="ECO:0007669"/>
    <property type="project" value="TreeGrafter"/>
</dbReference>
<dbReference type="PATRIC" id="fig|1068978.7.peg.4979"/>
<dbReference type="PANTHER" id="PTHR42760">
    <property type="entry name" value="SHORT-CHAIN DEHYDROGENASES/REDUCTASES FAMILY MEMBER"/>
    <property type="match status" value="1"/>
</dbReference>
<dbReference type="PRINTS" id="PR00080">
    <property type="entry name" value="SDRFAMILY"/>
</dbReference>
<keyword evidence="5" id="KW-1185">Reference proteome</keyword>
<organism evidence="4 5">
    <name type="scientific">Amycolatopsis methanolica 239</name>
    <dbReference type="NCBI Taxonomy" id="1068978"/>
    <lineage>
        <taxon>Bacteria</taxon>
        <taxon>Bacillati</taxon>
        <taxon>Actinomycetota</taxon>
        <taxon>Actinomycetes</taxon>
        <taxon>Pseudonocardiales</taxon>
        <taxon>Pseudonocardiaceae</taxon>
        <taxon>Amycolatopsis</taxon>
        <taxon>Amycolatopsis methanolica group</taxon>
    </lineage>
</organism>
<dbReference type="eggNOG" id="COG1028">
    <property type="taxonomic scope" value="Bacteria"/>
</dbReference>
<dbReference type="KEGG" id="amq:AMETH_4635"/>
<gene>
    <name evidence="4" type="primary">fabG</name>
    <name evidence="4" type="ORF">AMETH_4635</name>
</gene>
<dbReference type="Gene3D" id="3.40.50.720">
    <property type="entry name" value="NAD(P)-binding Rossmann-like Domain"/>
    <property type="match status" value="1"/>
</dbReference>
<dbReference type="NCBIfam" id="NF009466">
    <property type="entry name" value="PRK12826.1-2"/>
    <property type="match status" value="1"/>
</dbReference>
<proteinExistence type="inferred from homology"/>
<dbReference type="SUPFAM" id="SSF51735">
    <property type="entry name" value="NAD(P)-binding Rossmann-fold domains"/>
    <property type="match status" value="1"/>
</dbReference>
<dbReference type="SMART" id="SM00822">
    <property type="entry name" value="PKS_KR"/>
    <property type="match status" value="1"/>
</dbReference>
<dbReference type="STRING" id="1068978.AMETH_4635"/>
<comment type="similarity">
    <text evidence="1">Belongs to the short-chain dehydrogenases/reductases (SDR) family.</text>
</comment>
<dbReference type="Pfam" id="PF13561">
    <property type="entry name" value="adh_short_C2"/>
    <property type="match status" value="1"/>
</dbReference>
<dbReference type="PRINTS" id="PR00081">
    <property type="entry name" value="GDHRDH"/>
</dbReference>
<reference evidence="4 5" key="1">
    <citation type="submission" date="2014-07" db="EMBL/GenBank/DDBJ databases">
        <title>Whole Genome Sequence of the Amycolatopsis methanolica 239.</title>
        <authorList>
            <person name="Tang B."/>
        </authorList>
    </citation>
    <scope>NUCLEOTIDE SEQUENCE [LARGE SCALE GENOMIC DNA]</scope>
    <source>
        <strain evidence="4 5">239</strain>
    </source>
</reference>
<dbReference type="FunFam" id="3.40.50.720:FF:000084">
    <property type="entry name" value="Short-chain dehydrogenase reductase"/>
    <property type="match status" value="1"/>
</dbReference>
<evidence type="ECO:0000313" key="5">
    <source>
        <dbReference type="Proteomes" id="UP000062973"/>
    </source>
</evidence>
<evidence type="ECO:0000256" key="2">
    <source>
        <dbReference type="ARBA" id="ARBA00023002"/>
    </source>
</evidence>
<name>A0A076N445_AMYME</name>
<dbReference type="PANTHER" id="PTHR42760:SF40">
    <property type="entry name" value="3-OXOACYL-[ACYL-CARRIER-PROTEIN] REDUCTASE, CHLOROPLASTIC"/>
    <property type="match status" value="1"/>
</dbReference>